<accession>A0ABM5JUP4</accession>
<evidence type="ECO:0000313" key="2">
    <source>
        <dbReference type="EnsemblMetazoa" id="XP_050501660.1"/>
    </source>
</evidence>
<dbReference type="Proteomes" id="UP001652700">
    <property type="component" value="Unplaced"/>
</dbReference>
<reference evidence="2" key="1">
    <citation type="submission" date="2025-05" db="UniProtKB">
        <authorList>
            <consortium name="EnsemblMetazoa"/>
        </authorList>
    </citation>
    <scope>IDENTIFICATION</scope>
</reference>
<dbReference type="InterPro" id="IPR000477">
    <property type="entry name" value="RT_dom"/>
</dbReference>
<name>A0ABM5JUP4_DIAVI</name>
<dbReference type="PANTHER" id="PTHR35450:SF2">
    <property type="entry name" value="REVERSE TRANSCRIPTASE DOMAIN-CONTAINING PROTEIN"/>
    <property type="match status" value="1"/>
</dbReference>
<organism evidence="2 3">
    <name type="scientific">Diabrotica virgifera virgifera</name>
    <name type="common">western corn rootworm</name>
    <dbReference type="NCBI Taxonomy" id="50390"/>
    <lineage>
        <taxon>Eukaryota</taxon>
        <taxon>Metazoa</taxon>
        <taxon>Ecdysozoa</taxon>
        <taxon>Arthropoda</taxon>
        <taxon>Hexapoda</taxon>
        <taxon>Insecta</taxon>
        <taxon>Pterygota</taxon>
        <taxon>Neoptera</taxon>
        <taxon>Endopterygota</taxon>
        <taxon>Coleoptera</taxon>
        <taxon>Polyphaga</taxon>
        <taxon>Cucujiformia</taxon>
        <taxon>Chrysomeloidea</taxon>
        <taxon>Chrysomelidae</taxon>
        <taxon>Galerucinae</taxon>
        <taxon>Diabroticina</taxon>
        <taxon>Diabroticites</taxon>
        <taxon>Diabrotica</taxon>
    </lineage>
</organism>
<keyword evidence="3" id="KW-1185">Reference proteome</keyword>
<dbReference type="EnsemblMetazoa" id="XM_050645703.1">
    <property type="protein sequence ID" value="XP_050501660.1"/>
    <property type="gene ID" value="LOC126881426"/>
</dbReference>
<dbReference type="PANTHER" id="PTHR35450">
    <property type="entry name" value="REVERSE TRANSCRIPTASE DOMAIN-CONTAINING PROTEIN"/>
    <property type="match status" value="1"/>
</dbReference>
<dbReference type="RefSeq" id="XP_050501660.1">
    <property type="nucleotide sequence ID" value="XM_050645703.1"/>
</dbReference>
<protein>
    <recommendedName>
        <fullName evidence="1">Reverse transcriptase domain-containing protein</fullName>
    </recommendedName>
</protein>
<feature type="domain" description="Reverse transcriptase" evidence="1">
    <location>
        <begin position="15"/>
        <end position="107"/>
    </location>
</feature>
<evidence type="ECO:0000259" key="1">
    <source>
        <dbReference type="Pfam" id="PF00078"/>
    </source>
</evidence>
<proteinExistence type="predicted"/>
<sequence>MNPLSQLLNSTDAGFSIKNNNNVVAKLNHLLYMDDLKLMASTRNQLDEMLKTVETFSNDISMHFGLDKCRILNIVRGKVQPGGFDMQNGQNIEAMGEEDMYKYLGVKQARKIDHKQMKTEITTEFIRRVKQLLRSHLNSRNLFKALNTYACSALSYSFGIVKWTKTDIEALQRKVRTHLTKAQKHHPKSAVERTTLPRNLGGRGLMDIGEQLDKQIANLRTYFQMQAETSTLHRAICAVDDTTPINLREPEMRINHLTKDEKLRAWMGKPLHGRHPNEVSQDYVDNIASNYWLTSGKMFPETEGSLLAIQDQVIPTRNYLKYIIKDPQVQNDRCRYGCQARETIQHLTGGCQAFAATEYKERHDAVAKILHQEIAIKLGLLQTDHIPYYQYVPESMLEDGNYKLYWDRTVLTDQTVAHNRPDLVLVNKLTRQTTLIDVAIPNNNNLRSKFTEKIAKYRDLEIQIRRQWRMQSTQTIPIIISTTGVIPKTLLESIKKLGLNEHLYKTMQKAVLLATARCVRKFLGDTPALKVT</sequence>
<dbReference type="Pfam" id="PF00078">
    <property type="entry name" value="RVT_1"/>
    <property type="match status" value="1"/>
</dbReference>
<evidence type="ECO:0000313" key="3">
    <source>
        <dbReference type="Proteomes" id="UP001652700"/>
    </source>
</evidence>
<dbReference type="GeneID" id="126881426"/>